<organism evidence="2 3">
    <name type="scientific">Candidatus Nealsonbacteria bacterium CG23_combo_of_CG06-09_8_20_14_all_37_18</name>
    <dbReference type="NCBI Taxonomy" id="1974720"/>
    <lineage>
        <taxon>Bacteria</taxon>
        <taxon>Candidatus Nealsoniibacteriota</taxon>
    </lineage>
</organism>
<dbReference type="SUPFAM" id="SSF53098">
    <property type="entry name" value="Ribonuclease H-like"/>
    <property type="match status" value="1"/>
</dbReference>
<evidence type="ECO:0000313" key="2">
    <source>
        <dbReference type="EMBL" id="PIP24156.1"/>
    </source>
</evidence>
<name>A0A2G9YY37_9BACT</name>
<reference evidence="2 3" key="1">
    <citation type="submission" date="2017-09" db="EMBL/GenBank/DDBJ databases">
        <title>Depth-based differentiation of microbial function through sediment-hosted aquifers and enrichment of novel symbionts in the deep terrestrial subsurface.</title>
        <authorList>
            <person name="Probst A.J."/>
            <person name="Ladd B."/>
            <person name="Jarett J.K."/>
            <person name="Geller-Mcgrath D.E."/>
            <person name="Sieber C.M."/>
            <person name="Emerson J.B."/>
            <person name="Anantharaman K."/>
            <person name="Thomas B.C."/>
            <person name="Malmstrom R."/>
            <person name="Stieglmeier M."/>
            <person name="Klingl A."/>
            <person name="Woyke T."/>
            <person name="Ryan C.M."/>
            <person name="Banfield J.F."/>
        </authorList>
    </citation>
    <scope>NUCLEOTIDE SEQUENCE [LARGE SCALE GENOMIC DNA]</scope>
    <source>
        <strain evidence="2">CG23_combo_of_CG06-09_8_20_14_all_37_18</strain>
    </source>
</reference>
<dbReference type="InterPro" id="IPR047654">
    <property type="entry name" value="IS1634_transpos"/>
</dbReference>
<dbReference type="InterPro" id="IPR002559">
    <property type="entry name" value="Transposase_11"/>
</dbReference>
<sequence length="518" mass="59081">MWKTRTTKTSSGKTAVQIVERSNHKTRIIKHVGSVETTDKDRLAKLLDVADRYIIQKDICAPIFPEIIYGTKYLDTKKRSFVSVDDLEFNSFYHLFAHEFLSSFYDRNGFESLNNKLLKDLAIMRIIEPASKLRSVELINRYFGFGYTKNTVYKNLRKLVKLKLQAEEIAINYAKKYLAFDFSIVFYDVTTLYFETFENDADVGEVKGLRKCGFSKDGKSNQPQVLIALVVNSDGYPIASNVFEGNTYEGHTILPAVLALKSRYNIGNLTVIADAGMLNAKNMGELVANGLNYIVGARLGNIKPELLESISNELNAQPDIYVKKETPLGYLICDYSIKRASKDKSDRDKQIIRANSKIANPATITRKPRFVKEVTPSEYIVDLELVEKDKLLDGIKGYYTNLKDVNESLIVKRYKDLWKVEKAFRIAKADLCARPIFHRKRESIEAHVLIVFVSLCVTKSIELFTKYSIQKIRDLIWDVLDVSCTDTLTKQSFTKRTNNVPEEISEVKNSVKNPSQNP</sequence>
<dbReference type="GO" id="GO:0006313">
    <property type="term" value="P:DNA transposition"/>
    <property type="evidence" value="ECO:0007669"/>
    <property type="project" value="InterPro"/>
</dbReference>
<accession>A0A2G9YY37</accession>
<comment type="caution">
    <text evidence="2">The sequence shown here is derived from an EMBL/GenBank/DDBJ whole genome shotgun (WGS) entry which is preliminary data.</text>
</comment>
<proteinExistence type="predicted"/>
<feature type="domain" description="Transposase IS4-like" evidence="1">
    <location>
        <begin position="211"/>
        <end position="456"/>
    </location>
</feature>
<dbReference type="InterPro" id="IPR012337">
    <property type="entry name" value="RNaseH-like_sf"/>
</dbReference>
<evidence type="ECO:0000259" key="1">
    <source>
        <dbReference type="Pfam" id="PF01609"/>
    </source>
</evidence>
<protein>
    <recommendedName>
        <fullName evidence="1">Transposase IS4-like domain-containing protein</fullName>
    </recommendedName>
</protein>
<dbReference type="EMBL" id="PCRQ01000060">
    <property type="protein sequence ID" value="PIP24156.1"/>
    <property type="molecule type" value="Genomic_DNA"/>
</dbReference>
<dbReference type="GO" id="GO:0003677">
    <property type="term" value="F:DNA binding"/>
    <property type="evidence" value="ECO:0007669"/>
    <property type="project" value="InterPro"/>
</dbReference>
<dbReference type="Proteomes" id="UP000229952">
    <property type="component" value="Unassembled WGS sequence"/>
</dbReference>
<gene>
    <name evidence="2" type="ORF">COX35_02290</name>
</gene>
<dbReference type="PANTHER" id="PTHR34614:SF2">
    <property type="entry name" value="TRANSPOSASE IS4-LIKE DOMAIN-CONTAINING PROTEIN"/>
    <property type="match status" value="1"/>
</dbReference>
<dbReference type="NCBIfam" id="NF033559">
    <property type="entry name" value="transpos_IS1634"/>
    <property type="match status" value="1"/>
</dbReference>
<dbReference type="GO" id="GO:0004803">
    <property type="term" value="F:transposase activity"/>
    <property type="evidence" value="ECO:0007669"/>
    <property type="project" value="InterPro"/>
</dbReference>
<dbReference type="Pfam" id="PF01609">
    <property type="entry name" value="DDE_Tnp_1"/>
    <property type="match status" value="1"/>
</dbReference>
<dbReference type="PANTHER" id="PTHR34614">
    <property type="match status" value="1"/>
</dbReference>
<evidence type="ECO:0000313" key="3">
    <source>
        <dbReference type="Proteomes" id="UP000229952"/>
    </source>
</evidence>
<dbReference type="AlphaFoldDB" id="A0A2G9YY37"/>